<name>A0A1G5S3P9_9FIRM</name>
<accession>A0A1G5S3P9</accession>
<gene>
    <name evidence="1" type="ORF">SAMN03080599_02281</name>
</gene>
<evidence type="ECO:0000313" key="2">
    <source>
        <dbReference type="Proteomes" id="UP000199208"/>
    </source>
</evidence>
<dbReference type="EMBL" id="FMWL01000012">
    <property type="protein sequence ID" value="SCZ80460.1"/>
    <property type="molecule type" value="Genomic_DNA"/>
</dbReference>
<keyword evidence="2" id="KW-1185">Reference proteome</keyword>
<organism evidence="1 2">
    <name type="scientific">Acidaminobacter hydrogenoformans DSM 2784</name>
    <dbReference type="NCBI Taxonomy" id="1120920"/>
    <lineage>
        <taxon>Bacteria</taxon>
        <taxon>Bacillati</taxon>
        <taxon>Bacillota</taxon>
        <taxon>Clostridia</taxon>
        <taxon>Peptostreptococcales</taxon>
        <taxon>Acidaminobacteraceae</taxon>
        <taxon>Acidaminobacter</taxon>
    </lineage>
</organism>
<sequence>MQIVNTQTHDPQTDEDLADVLTAISVVAKRLAQKLNVLSQEAQEETKGEDQSEQDE</sequence>
<dbReference type="AlphaFoldDB" id="A0A1G5S3P9"/>
<evidence type="ECO:0000313" key="1">
    <source>
        <dbReference type="EMBL" id="SCZ80460.1"/>
    </source>
</evidence>
<protein>
    <submittedName>
        <fullName evidence="1">Uncharacterized protein</fullName>
    </submittedName>
</protein>
<dbReference type="Proteomes" id="UP000199208">
    <property type="component" value="Unassembled WGS sequence"/>
</dbReference>
<dbReference type="STRING" id="1120920.SAMN03080599_02281"/>
<reference evidence="1 2" key="1">
    <citation type="submission" date="2016-10" db="EMBL/GenBank/DDBJ databases">
        <authorList>
            <person name="de Groot N.N."/>
        </authorList>
    </citation>
    <scope>NUCLEOTIDE SEQUENCE [LARGE SCALE GENOMIC DNA]</scope>
    <source>
        <strain evidence="1 2">DSM 2784</strain>
    </source>
</reference>
<dbReference type="RefSeq" id="WP_170829423.1">
    <property type="nucleotide sequence ID" value="NZ_FMWL01000012.1"/>
</dbReference>
<proteinExistence type="predicted"/>